<protein>
    <recommendedName>
        <fullName evidence="3">DUF1795 domain-containing protein</fullName>
    </recommendedName>
</protein>
<gene>
    <name evidence="1" type="ORF">Atai01_36540</name>
</gene>
<keyword evidence="2" id="KW-1185">Reference proteome</keyword>
<evidence type="ECO:0008006" key="3">
    <source>
        <dbReference type="Google" id="ProtNLM"/>
    </source>
</evidence>
<sequence>MVATIPVPIEFSLPEGWRSVPPDAVNAEEVAFVALRPPSLKGFTPNITITGELQDRGVPLSQLADEALERLRRGAPDAQLGRRNEVGSADNPGLTQAVRMSLLLDDKPEQLVQLQVFLGMRDTRDESRYAVLQIVLSALAEQFSQVVGDFQNFLSTIRPEGAR</sequence>
<dbReference type="AlphaFoldDB" id="A0A9W6R271"/>
<organism evidence="1 2">
    <name type="scientific">Amycolatopsis taiwanensis</name>
    <dbReference type="NCBI Taxonomy" id="342230"/>
    <lineage>
        <taxon>Bacteria</taxon>
        <taxon>Bacillati</taxon>
        <taxon>Actinomycetota</taxon>
        <taxon>Actinomycetes</taxon>
        <taxon>Pseudonocardiales</taxon>
        <taxon>Pseudonocardiaceae</taxon>
        <taxon>Amycolatopsis</taxon>
    </lineage>
</organism>
<evidence type="ECO:0000313" key="2">
    <source>
        <dbReference type="Proteomes" id="UP001165136"/>
    </source>
</evidence>
<reference evidence="1" key="1">
    <citation type="submission" date="2023-03" db="EMBL/GenBank/DDBJ databases">
        <title>Amycolatopsis taiwanensis NBRC 103393.</title>
        <authorList>
            <person name="Ichikawa N."/>
            <person name="Sato H."/>
            <person name="Tonouchi N."/>
        </authorList>
    </citation>
    <scope>NUCLEOTIDE SEQUENCE</scope>
    <source>
        <strain evidence="1">NBRC 103393</strain>
    </source>
</reference>
<proteinExistence type="predicted"/>
<dbReference type="Gene3D" id="3.40.1000.10">
    <property type="entry name" value="Mog1/PsbP, alpha/beta/alpha sandwich"/>
    <property type="match status" value="1"/>
</dbReference>
<comment type="caution">
    <text evidence="1">The sequence shown here is derived from an EMBL/GenBank/DDBJ whole genome shotgun (WGS) entry which is preliminary data.</text>
</comment>
<dbReference type="EMBL" id="BSTI01000007">
    <property type="protein sequence ID" value="GLY67035.1"/>
    <property type="molecule type" value="Genomic_DNA"/>
</dbReference>
<evidence type="ECO:0000313" key="1">
    <source>
        <dbReference type="EMBL" id="GLY67035.1"/>
    </source>
</evidence>
<name>A0A9W6R271_9PSEU</name>
<dbReference type="Proteomes" id="UP001165136">
    <property type="component" value="Unassembled WGS sequence"/>
</dbReference>
<accession>A0A9W6R271</accession>